<comment type="caution">
    <text evidence="1">The sequence shown here is derived from an EMBL/GenBank/DDBJ whole genome shotgun (WGS) entry which is preliminary data.</text>
</comment>
<feature type="non-terminal residue" evidence="1">
    <location>
        <position position="1"/>
    </location>
</feature>
<dbReference type="AlphaFoldDB" id="X1KCE6"/>
<name>X1KCE6_9ZZZZ</name>
<proteinExistence type="predicted"/>
<sequence length="45" mass="5109">ILDKQVANNIVDSLSERFPQLIHIQYKDTPLTPIAPPNEEIPKPD</sequence>
<organism evidence="1">
    <name type="scientific">marine sediment metagenome</name>
    <dbReference type="NCBI Taxonomy" id="412755"/>
    <lineage>
        <taxon>unclassified sequences</taxon>
        <taxon>metagenomes</taxon>
        <taxon>ecological metagenomes</taxon>
    </lineage>
</organism>
<protein>
    <submittedName>
        <fullName evidence="1">Uncharacterized protein</fullName>
    </submittedName>
</protein>
<evidence type="ECO:0000313" key="1">
    <source>
        <dbReference type="EMBL" id="GAI04293.1"/>
    </source>
</evidence>
<gene>
    <name evidence="1" type="ORF">S06H3_14635</name>
</gene>
<dbReference type="EMBL" id="BARV01007164">
    <property type="protein sequence ID" value="GAI04293.1"/>
    <property type="molecule type" value="Genomic_DNA"/>
</dbReference>
<accession>X1KCE6</accession>
<reference evidence="1" key="1">
    <citation type="journal article" date="2014" name="Front. Microbiol.">
        <title>High frequency of phylogenetically diverse reductive dehalogenase-homologous genes in deep subseafloor sedimentary metagenomes.</title>
        <authorList>
            <person name="Kawai M."/>
            <person name="Futagami T."/>
            <person name="Toyoda A."/>
            <person name="Takaki Y."/>
            <person name="Nishi S."/>
            <person name="Hori S."/>
            <person name="Arai W."/>
            <person name="Tsubouchi T."/>
            <person name="Morono Y."/>
            <person name="Uchiyama I."/>
            <person name="Ito T."/>
            <person name="Fujiyama A."/>
            <person name="Inagaki F."/>
            <person name="Takami H."/>
        </authorList>
    </citation>
    <scope>NUCLEOTIDE SEQUENCE</scope>
    <source>
        <strain evidence="1">Expedition CK06-06</strain>
    </source>
</reference>